<accession>A0A3P6C4T5</accession>
<dbReference type="AlphaFoldDB" id="A0A3P6C4T5"/>
<dbReference type="Proteomes" id="UP000694005">
    <property type="component" value="Chromosome A08"/>
</dbReference>
<sequence length="54" mass="6016">MDRACPRCGAEEETCNHLLFECPPSVQAWDLADMPHSPGIFPSDSIYSNLNHVL</sequence>
<dbReference type="EMBL" id="LR031575">
    <property type="protein sequence ID" value="VDD02919.1"/>
    <property type="molecule type" value="Genomic_DNA"/>
</dbReference>
<organism evidence="2">
    <name type="scientific">Brassica campestris</name>
    <name type="common">Field mustard</name>
    <dbReference type="NCBI Taxonomy" id="3711"/>
    <lineage>
        <taxon>Eukaryota</taxon>
        <taxon>Viridiplantae</taxon>
        <taxon>Streptophyta</taxon>
        <taxon>Embryophyta</taxon>
        <taxon>Tracheophyta</taxon>
        <taxon>Spermatophyta</taxon>
        <taxon>Magnoliopsida</taxon>
        <taxon>eudicotyledons</taxon>
        <taxon>Gunneridae</taxon>
        <taxon>Pentapetalae</taxon>
        <taxon>rosids</taxon>
        <taxon>malvids</taxon>
        <taxon>Brassicales</taxon>
        <taxon>Brassicaceae</taxon>
        <taxon>Brassiceae</taxon>
        <taxon>Brassica</taxon>
    </lineage>
</organism>
<evidence type="ECO:0000313" key="1">
    <source>
        <dbReference type="EMBL" id="CAG7896720.1"/>
    </source>
</evidence>
<evidence type="ECO:0000313" key="2">
    <source>
        <dbReference type="EMBL" id="VDD02919.1"/>
    </source>
</evidence>
<name>A0A3P6C4T5_BRACM</name>
<gene>
    <name evidence="2" type="ORF">BRAA08T32396Z</name>
    <name evidence="1" type="ORF">BRAPAZ1V2_A08P03860.2</name>
</gene>
<protein>
    <submittedName>
        <fullName evidence="1">Uncharacterized protein</fullName>
    </submittedName>
</protein>
<dbReference type="EMBL" id="LS974624">
    <property type="protein sequence ID" value="CAG7896720.1"/>
    <property type="molecule type" value="Genomic_DNA"/>
</dbReference>
<reference evidence="2" key="1">
    <citation type="submission" date="2018-11" db="EMBL/GenBank/DDBJ databases">
        <authorList>
            <consortium name="Genoscope - CEA"/>
            <person name="William W."/>
        </authorList>
    </citation>
    <scope>NUCLEOTIDE SEQUENCE</scope>
</reference>
<proteinExistence type="predicted"/>
<dbReference type="Gramene" id="A08p03860.2_BraZ1">
    <property type="protein sequence ID" value="A08p03860.2_BraZ1.CDS.1"/>
    <property type="gene ID" value="A08g03860.2_BraZ1"/>
</dbReference>